<dbReference type="PANTHER" id="PTHR30346">
    <property type="entry name" value="TRANSCRIPTIONAL DUAL REGULATOR HCAR-RELATED"/>
    <property type="match status" value="1"/>
</dbReference>
<dbReference type="InterPro" id="IPR036388">
    <property type="entry name" value="WH-like_DNA-bd_sf"/>
</dbReference>
<evidence type="ECO:0000259" key="5">
    <source>
        <dbReference type="PROSITE" id="PS50931"/>
    </source>
</evidence>
<comment type="caution">
    <text evidence="6">The sequence shown here is derived from an EMBL/GenBank/DDBJ whole genome shotgun (WGS) entry which is preliminary data.</text>
</comment>
<keyword evidence="7" id="KW-1185">Reference proteome</keyword>
<evidence type="ECO:0000256" key="1">
    <source>
        <dbReference type="ARBA" id="ARBA00009437"/>
    </source>
</evidence>
<dbReference type="Gene3D" id="3.40.190.10">
    <property type="entry name" value="Periplasmic binding protein-like II"/>
    <property type="match status" value="2"/>
</dbReference>
<evidence type="ECO:0000256" key="4">
    <source>
        <dbReference type="ARBA" id="ARBA00023163"/>
    </source>
</evidence>
<evidence type="ECO:0000313" key="6">
    <source>
        <dbReference type="EMBL" id="MBA4609552.1"/>
    </source>
</evidence>
<keyword evidence="4" id="KW-0804">Transcription</keyword>
<dbReference type="RefSeq" id="WP_181756410.1">
    <property type="nucleotide sequence ID" value="NZ_JACEOG010000002.1"/>
</dbReference>
<dbReference type="Pfam" id="PF00126">
    <property type="entry name" value="HTH_1"/>
    <property type="match status" value="1"/>
</dbReference>
<dbReference type="GO" id="GO:0032993">
    <property type="term" value="C:protein-DNA complex"/>
    <property type="evidence" value="ECO:0007669"/>
    <property type="project" value="TreeGrafter"/>
</dbReference>
<keyword evidence="3" id="KW-0238">DNA-binding</keyword>
<keyword evidence="2" id="KW-0805">Transcription regulation</keyword>
<proteinExistence type="inferred from homology"/>
<dbReference type="EMBL" id="JACEOG010000002">
    <property type="protein sequence ID" value="MBA4609552.1"/>
    <property type="molecule type" value="Genomic_DNA"/>
</dbReference>
<dbReference type="SUPFAM" id="SSF53850">
    <property type="entry name" value="Periplasmic binding protein-like II"/>
    <property type="match status" value="1"/>
</dbReference>
<evidence type="ECO:0000313" key="7">
    <source>
        <dbReference type="Proteomes" id="UP000550354"/>
    </source>
</evidence>
<dbReference type="InterPro" id="IPR005119">
    <property type="entry name" value="LysR_subst-bd"/>
</dbReference>
<reference evidence="6 7" key="1">
    <citation type="submission" date="2020-07" db="EMBL/GenBank/DDBJ databases">
        <title>Draft genome and description of Aeromicrobium phoceense strain Marseille-Q0843 isolated from healthy skin swab.</title>
        <authorList>
            <person name="Boxberger M."/>
            <person name="La Scola B."/>
        </authorList>
    </citation>
    <scope>NUCLEOTIDE SEQUENCE [LARGE SCALE GENOMIC DNA]</scope>
    <source>
        <strain evidence="6 7">Marseille-Q0843</strain>
    </source>
</reference>
<feature type="domain" description="HTH lysR-type" evidence="5">
    <location>
        <begin position="2"/>
        <end position="59"/>
    </location>
</feature>
<name>A0A838XHJ1_9ACTN</name>
<dbReference type="GO" id="GO:0003700">
    <property type="term" value="F:DNA-binding transcription factor activity"/>
    <property type="evidence" value="ECO:0007669"/>
    <property type="project" value="InterPro"/>
</dbReference>
<dbReference type="Proteomes" id="UP000550354">
    <property type="component" value="Unassembled WGS sequence"/>
</dbReference>
<dbReference type="SUPFAM" id="SSF46785">
    <property type="entry name" value="Winged helix' DNA-binding domain"/>
    <property type="match status" value="1"/>
</dbReference>
<dbReference type="Pfam" id="PF03466">
    <property type="entry name" value="LysR_substrate"/>
    <property type="match status" value="1"/>
</dbReference>
<sequence>MLDVRRLRLLRELQIRGTLASVAAALHQSPSSVSQQLSLLEQEVGVELLRKVGRRVQLTPQAEILVEHTSAVLERLEQAESDLAASLDEATGTFRLAVFQSVALALMPATLSILETEHPRLRVTMTQREPESALYETWAREFDLVIAEKYPGHNTPWHPELDAVDLTTDEVRLAVPPAGRRFGDITSIAEAADAPWVMEPPGVASRHFAEQACRVAGFEPDVRYETADLQAQISLIESGHAVALLPDLLWLNREPPVALHRLDGRPHRTIFTSARRASAPSPGVAATRQALSRAVAAGRGGA</sequence>
<evidence type="ECO:0000256" key="3">
    <source>
        <dbReference type="ARBA" id="ARBA00023125"/>
    </source>
</evidence>
<dbReference type="PROSITE" id="PS50931">
    <property type="entry name" value="HTH_LYSR"/>
    <property type="match status" value="1"/>
</dbReference>
<protein>
    <submittedName>
        <fullName evidence="6">LysR family transcriptional regulator</fullName>
    </submittedName>
</protein>
<dbReference type="Gene3D" id="1.10.10.10">
    <property type="entry name" value="Winged helix-like DNA-binding domain superfamily/Winged helix DNA-binding domain"/>
    <property type="match status" value="1"/>
</dbReference>
<dbReference type="GO" id="GO:0003677">
    <property type="term" value="F:DNA binding"/>
    <property type="evidence" value="ECO:0007669"/>
    <property type="project" value="UniProtKB-KW"/>
</dbReference>
<evidence type="ECO:0000256" key="2">
    <source>
        <dbReference type="ARBA" id="ARBA00023015"/>
    </source>
</evidence>
<accession>A0A838XHJ1</accession>
<organism evidence="6 7">
    <name type="scientific">Aeromicrobium phoceense</name>
    <dbReference type="NCBI Taxonomy" id="2754045"/>
    <lineage>
        <taxon>Bacteria</taxon>
        <taxon>Bacillati</taxon>
        <taxon>Actinomycetota</taxon>
        <taxon>Actinomycetes</taxon>
        <taxon>Propionibacteriales</taxon>
        <taxon>Nocardioidaceae</taxon>
        <taxon>Aeromicrobium</taxon>
    </lineage>
</organism>
<dbReference type="InterPro" id="IPR000847">
    <property type="entry name" value="LysR_HTH_N"/>
</dbReference>
<dbReference type="InterPro" id="IPR036390">
    <property type="entry name" value="WH_DNA-bd_sf"/>
</dbReference>
<dbReference type="AlphaFoldDB" id="A0A838XHJ1"/>
<comment type="similarity">
    <text evidence="1">Belongs to the LysR transcriptional regulatory family.</text>
</comment>
<gene>
    <name evidence="6" type="ORF">H1W00_13780</name>
</gene>
<dbReference type="PANTHER" id="PTHR30346:SF29">
    <property type="entry name" value="LYSR SUBSTRATE-BINDING"/>
    <property type="match status" value="1"/>
</dbReference>